<comment type="caution">
    <text evidence="2">The sequence shown here is derived from an EMBL/GenBank/DDBJ whole genome shotgun (WGS) entry which is preliminary data.</text>
</comment>
<feature type="region of interest" description="Disordered" evidence="1">
    <location>
        <begin position="136"/>
        <end position="160"/>
    </location>
</feature>
<evidence type="ECO:0000313" key="2">
    <source>
        <dbReference type="EMBL" id="PRW61439.1"/>
    </source>
</evidence>
<reference evidence="2 3" key="1">
    <citation type="journal article" date="2018" name="Plant J.">
        <title>Genome sequences of Chlorella sorokiniana UTEX 1602 and Micractinium conductrix SAG 241.80: implications to maltose excretion by a green alga.</title>
        <authorList>
            <person name="Arriola M.B."/>
            <person name="Velmurugan N."/>
            <person name="Zhang Y."/>
            <person name="Plunkett M.H."/>
            <person name="Hondzo H."/>
            <person name="Barney B.M."/>
        </authorList>
    </citation>
    <scope>NUCLEOTIDE SEQUENCE [LARGE SCALE GENOMIC DNA]</scope>
    <source>
        <strain evidence="3">UTEX 1602</strain>
    </source>
</reference>
<dbReference type="Proteomes" id="UP000239899">
    <property type="component" value="Unassembled WGS sequence"/>
</dbReference>
<keyword evidence="3" id="KW-1185">Reference proteome</keyword>
<feature type="region of interest" description="Disordered" evidence="1">
    <location>
        <begin position="312"/>
        <end position="365"/>
    </location>
</feature>
<organism evidence="2 3">
    <name type="scientific">Chlorella sorokiniana</name>
    <name type="common">Freshwater green alga</name>
    <dbReference type="NCBI Taxonomy" id="3076"/>
    <lineage>
        <taxon>Eukaryota</taxon>
        <taxon>Viridiplantae</taxon>
        <taxon>Chlorophyta</taxon>
        <taxon>core chlorophytes</taxon>
        <taxon>Trebouxiophyceae</taxon>
        <taxon>Chlorellales</taxon>
        <taxon>Chlorellaceae</taxon>
        <taxon>Chlorella clade</taxon>
        <taxon>Chlorella</taxon>
    </lineage>
</organism>
<evidence type="ECO:0000256" key="1">
    <source>
        <dbReference type="SAM" id="MobiDB-lite"/>
    </source>
</evidence>
<dbReference type="OrthoDB" id="515958at2759"/>
<name>A0A2P6U550_CHLSO</name>
<feature type="region of interest" description="Disordered" evidence="1">
    <location>
        <begin position="196"/>
        <end position="260"/>
    </location>
</feature>
<feature type="region of interest" description="Disordered" evidence="1">
    <location>
        <begin position="44"/>
        <end position="68"/>
    </location>
</feature>
<evidence type="ECO:0000313" key="3">
    <source>
        <dbReference type="Proteomes" id="UP000239899"/>
    </source>
</evidence>
<protein>
    <submittedName>
        <fullName evidence="2">KH domain-RNA-signal transduction-associated 3</fullName>
    </submittedName>
</protein>
<gene>
    <name evidence="2" type="ORF">C2E21_0213</name>
</gene>
<feature type="compositionally biased region" description="Polar residues" evidence="1">
    <location>
        <begin position="203"/>
        <end position="213"/>
    </location>
</feature>
<feature type="compositionally biased region" description="Low complexity" evidence="1">
    <location>
        <begin position="314"/>
        <end position="347"/>
    </location>
</feature>
<dbReference type="EMBL" id="LHPG02000001">
    <property type="protein sequence ID" value="PRW61439.1"/>
    <property type="molecule type" value="Genomic_DNA"/>
</dbReference>
<sequence length="365" mass="38783">MEAVSALRIELYNELQGLPEALRSDFPDLAVDFLATVFRPAGTVSPAKPTQSARPADPPTRERRAPLSQFRLLPPSATDDKDALAVDGRVQDMLEAVQREAASIEATAGATPATGWGDLALPLVVAPAEQLKQLTAQQRSVGGRRSPSPAVGRPLPPPPPPAQLLECRRCRKVLMACAAVQHQRQCSQLPEATVAQPGGEASLSPSEGRSSSDGVPAPAPSASRGSKRKRPSGSVAPGGAKASRMSKGGSMRAGSVELTPSIGEVVQGKLQPPVQPLPTAQQVTAQQQQARAQRYYEQCRIFSSLGPDQQQRLRQIATQRQKTQAAQQQQQQQQQGQAGIALPGQLQHMQQQMGRPGMQVLAVSS</sequence>
<accession>A0A2P6U550</accession>
<proteinExistence type="predicted"/>
<dbReference type="AlphaFoldDB" id="A0A2P6U550"/>